<organism evidence="1 2">
    <name type="scientific">Haliovirga abyssi</name>
    <dbReference type="NCBI Taxonomy" id="2996794"/>
    <lineage>
        <taxon>Bacteria</taxon>
        <taxon>Fusobacteriati</taxon>
        <taxon>Fusobacteriota</taxon>
        <taxon>Fusobacteriia</taxon>
        <taxon>Fusobacteriales</taxon>
        <taxon>Haliovirgaceae</taxon>
        <taxon>Haliovirga</taxon>
    </lineage>
</organism>
<dbReference type="AlphaFoldDB" id="A0AAU9D4F0"/>
<dbReference type="KEGG" id="haby:HLVA_14450"/>
<evidence type="ECO:0000313" key="2">
    <source>
        <dbReference type="Proteomes" id="UP001321582"/>
    </source>
</evidence>
<proteinExistence type="predicted"/>
<dbReference type="EMBL" id="AP027059">
    <property type="protein sequence ID" value="BDU50876.1"/>
    <property type="molecule type" value="Genomic_DNA"/>
</dbReference>
<accession>A0AAU9D4F0</accession>
<evidence type="ECO:0000313" key="1">
    <source>
        <dbReference type="EMBL" id="BDU50876.1"/>
    </source>
</evidence>
<gene>
    <name evidence="1" type="ORF">HLVA_14450</name>
</gene>
<reference evidence="1 2" key="1">
    <citation type="submission" date="2022-11" db="EMBL/GenBank/DDBJ databases">
        <title>Haliovirga abyssi gen. nov., sp. nov., a mesophilic fermentative bacterium isolated from the Iheya North hydrothermal field and the proposal of Haliovirgaceae fam. nov.</title>
        <authorList>
            <person name="Miyazaki U."/>
            <person name="Tame A."/>
            <person name="Miyazaki J."/>
            <person name="Takai K."/>
            <person name="Sawayama S."/>
            <person name="Kitajima M."/>
            <person name="Okamoto A."/>
            <person name="Nakagawa S."/>
        </authorList>
    </citation>
    <scope>NUCLEOTIDE SEQUENCE [LARGE SCALE GENOMIC DNA]</scope>
    <source>
        <strain evidence="1 2">IC12</strain>
    </source>
</reference>
<name>A0AAU9D4F0_9FUSO</name>
<sequence>MNKMARQAMNANKMSQVDMMNNQAMMGMASFMQKLGKGKRKYTVKIDKGNKKFLGKLAEEMKKQMGVYGNNPQAKGMGIFLNYLESECKKKDKELKLSYDELEFLKKTISESVKQMSTMKFKWYQFIRKIAIKMMAKQYKLLLEEIQK</sequence>
<keyword evidence="2" id="KW-1185">Reference proteome</keyword>
<dbReference type="Proteomes" id="UP001321582">
    <property type="component" value="Chromosome"/>
</dbReference>
<protein>
    <submittedName>
        <fullName evidence="1">Uncharacterized protein</fullName>
    </submittedName>
</protein>